<organism evidence="1">
    <name type="scientific">hydrothermal vent metagenome</name>
    <dbReference type="NCBI Taxonomy" id="652676"/>
    <lineage>
        <taxon>unclassified sequences</taxon>
        <taxon>metagenomes</taxon>
        <taxon>ecological metagenomes</taxon>
    </lineage>
</organism>
<name>A0A1W1CW85_9ZZZZ</name>
<protein>
    <recommendedName>
        <fullName evidence="2">Lipoprotein</fullName>
    </recommendedName>
</protein>
<gene>
    <name evidence="1" type="ORF">MNB_SV-13-531</name>
</gene>
<dbReference type="EMBL" id="FPHM01000144">
    <property type="protein sequence ID" value="SFV70110.1"/>
    <property type="molecule type" value="Genomic_DNA"/>
</dbReference>
<evidence type="ECO:0000313" key="1">
    <source>
        <dbReference type="EMBL" id="SFV70110.1"/>
    </source>
</evidence>
<sequence length="143" mass="16942">MKKRLFSMLSILFFGACQSSTVTQQEKILIDENQIVIKYLNFTPQKVDRDCMKRDTKKLFQAIKNGETSIYPSIFFINHEHYKRVSSAKSLIFENQNENIFILLPIEQNLFFLSTKAFDDKNDETFSMYELKNKIDFKQCINQ</sequence>
<proteinExistence type="predicted"/>
<dbReference type="PROSITE" id="PS51257">
    <property type="entry name" value="PROKAR_LIPOPROTEIN"/>
    <property type="match status" value="1"/>
</dbReference>
<accession>A0A1W1CW85</accession>
<evidence type="ECO:0008006" key="2">
    <source>
        <dbReference type="Google" id="ProtNLM"/>
    </source>
</evidence>
<reference evidence="1" key="1">
    <citation type="submission" date="2016-10" db="EMBL/GenBank/DDBJ databases">
        <authorList>
            <person name="de Groot N.N."/>
        </authorList>
    </citation>
    <scope>NUCLEOTIDE SEQUENCE</scope>
</reference>
<dbReference type="AlphaFoldDB" id="A0A1W1CW85"/>